<dbReference type="Pfam" id="PF07987">
    <property type="entry name" value="DUF1775"/>
    <property type="match status" value="1"/>
</dbReference>
<sequence>MSRTPARLCAALFSSALVLVASAASAHVTVSSPDAAPGGFGKIVFRVPTESPDASTTKVRITLPKDTPFAFVNAQAKPGWTVDVKEEKLAKPTKVGDSTLTKAVRTVTWTATGDGIAPGEFDEFALSGGPFPDDVKTLRFDAEQTYSDGEIVAWDQVGRDGGEPEHPAPTLTLAVATDDQASDDAESGSDGTTRTLAIAALALAAVGLVLTLRQNRQRA</sequence>
<dbReference type="EMBL" id="VDUX01000001">
    <property type="protein sequence ID" value="TXL63047.1"/>
    <property type="molecule type" value="Genomic_DNA"/>
</dbReference>
<feature type="domain" description="YncI copper-binding" evidence="3">
    <location>
        <begin position="27"/>
        <end position="173"/>
    </location>
</feature>
<dbReference type="Gene3D" id="2.60.40.2230">
    <property type="entry name" value="Uncharacterised protein YcnI-like PF07987, DUF1775"/>
    <property type="match status" value="1"/>
</dbReference>
<dbReference type="InterPro" id="IPR012533">
    <property type="entry name" value="YcnI-copper_dom"/>
</dbReference>
<keyword evidence="1" id="KW-0812">Transmembrane</keyword>
<keyword evidence="5" id="KW-1185">Reference proteome</keyword>
<evidence type="ECO:0000256" key="2">
    <source>
        <dbReference type="SAM" id="SignalP"/>
    </source>
</evidence>
<dbReference type="OrthoDB" id="9810871at2"/>
<evidence type="ECO:0000256" key="1">
    <source>
        <dbReference type="SAM" id="Phobius"/>
    </source>
</evidence>
<evidence type="ECO:0000259" key="3">
    <source>
        <dbReference type="Pfam" id="PF07987"/>
    </source>
</evidence>
<dbReference type="RefSeq" id="WP_147683305.1">
    <property type="nucleotide sequence ID" value="NZ_VDUX01000001.1"/>
</dbReference>
<reference evidence="4 5" key="1">
    <citation type="submission" date="2019-06" db="EMBL/GenBank/DDBJ databases">
        <title>Aeromicrobium sp. nov., isolated from a maize field.</title>
        <authorList>
            <person name="Lin S.-Y."/>
            <person name="Tsai C.-F."/>
            <person name="Young C.-C."/>
        </authorList>
    </citation>
    <scope>NUCLEOTIDE SEQUENCE [LARGE SCALE GENOMIC DNA]</scope>
    <source>
        <strain evidence="4 5">CC-CFT486</strain>
    </source>
</reference>
<evidence type="ECO:0000313" key="5">
    <source>
        <dbReference type="Proteomes" id="UP000321571"/>
    </source>
</evidence>
<comment type="caution">
    <text evidence="4">The sequence shown here is derived from an EMBL/GenBank/DDBJ whole genome shotgun (WGS) entry which is preliminary data.</text>
</comment>
<keyword evidence="1" id="KW-1133">Transmembrane helix</keyword>
<dbReference type="CDD" id="cd08545">
    <property type="entry name" value="YcnI_like"/>
    <property type="match status" value="1"/>
</dbReference>
<protein>
    <submittedName>
        <fullName evidence="4">YcnI family protein</fullName>
    </submittedName>
</protein>
<organism evidence="4 5">
    <name type="scientific">Aeromicrobium terrae</name>
    <dbReference type="NCBI Taxonomy" id="2498846"/>
    <lineage>
        <taxon>Bacteria</taxon>
        <taxon>Bacillati</taxon>
        <taxon>Actinomycetota</taxon>
        <taxon>Actinomycetes</taxon>
        <taxon>Propionibacteriales</taxon>
        <taxon>Nocardioidaceae</taxon>
        <taxon>Aeromicrobium</taxon>
    </lineage>
</organism>
<keyword evidence="1" id="KW-0472">Membrane</keyword>
<dbReference type="Proteomes" id="UP000321571">
    <property type="component" value="Unassembled WGS sequence"/>
</dbReference>
<name>A0A5C8NPK2_9ACTN</name>
<accession>A0A5C8NPK2</accession>
<feature type="transmembrane region" description="Helical" evidence="1">
    <location>
        <begin position="195"/>
        <end position="212"/>
    </location>
</feature>
<proteinExistence type="predicted"/>
<feature type="signal peptide" evidence="2">
    <location>
        <begin position="1"/>
        <end position="26"/>
    </location>
</feature>
<gene>
    <name evidence="4" type="ORF">FHP06_02105</name>
</gene>
<dbReference type="AlphaFoldDB" id="A0A5C8NPK2"/>
<evidence type="ECO:0000313" key="4">
    <source>
        <dbReference type="EMBL" id="TXL63047.1"/>
    </source>
</evidence>
<dbReference type="InterPro" id="IPR038507">
    <property type="entry name" value="YcnI-like_sf"/>
</dbReference>
<feature type="chain" id="PRO_5022982947" evidence="2">
    <location>
        <begin position="27"/>
        <end position="219"/>
    </location>
</feature>
<keyword evidence="2" id="KW-0732">Signal</keyword>